<dbReference type="InterPro" id="IPR029058">
    <property type="entry name" value="AB_hydrolase_fold"/>
</dbReference>
<evidence type="ECO:0000313" key="4">
    <source>
        <dbReference type="Proteomes" id="UP000831113"/>
    </source>
</evidence>
<dbReference type="GO" id="GO:0016787">
    <property type="term" value="F:hydrolase activity"/>
    <property type="evidence" value="ECO:0007669"/>
    <property type="project" value="UniProtKB-KW"/>
</dbReference>
<dbReference type="Proteomes" id="UP000831113">
    <property type="component" value="Chromosome"/>
</dbReference>
<dbReference type="InterPro" id="IPR050471">
    <property type="entry name" value="AB_hydrolase"/>
</dbReference>
<keyword evidence="3" id="KW-0378">Hydrolase</keyword>
<accession>A0ABY4CVY3</accession>
<evidence type="ECO:0000256" key="1">
    <source>
        <dbReference type="SAM" id="SignalP"/>
    </source>
</evidence>
<sequence>MDIQKGAVLMLLALLMSLTASAQVGSQVSVSQGIYQKVDVKPYAGLPYRLSARIKVDTVQSNKAHAWLLASVKRTDKRSGSFEYMRDNAVANKWRTYSVAGKLDKQADSITVFAGYYMNGKFSLDDFKLEVARSKDDWQTVPLVNATFEDPTPLTATGLPVGWQQSAPVPAFTRQLGTEPSGNHFLAVQGRGIIHYGRNPKAGQYATVNGVKLYYEAYGQGEPLLLLHGNGESISSFMNQIEALAKEYRVIAVDTRDQGQSGHTSGKLTYDLFADDMHALLDKLGLPAAHIVGWSDGGNTGLSMALRYPQQVRSLVTMGANLYADTTSIDAKMLKEVRQMYYLSALVAPFSSKFKRAHRLTAMLLHYPQLTPTQLHAIKAPVLVLAGEKDIIKEAHTRLLAESIPGAQVVILPKVSHYAPQENPALFNETVLRFLHATAEKNAPKQMDAKP</sequence>
<dbReference type="Gene3D" id="2.60.120.260">
    <property type="entry name" value="Galactose-binding domain-like"/>
    <property type="match status" value="1"/>
</dbReference>
<dbReference type="RefSeq" id="WP_243797807.1">
    <property type="nucleotide sequence ID" value="NZ_CP094669.1"/>
</dbReference>
<dbReference type="EMBL" id="CP094669">
    <property type="protein sequence ID" value="UOG74433.1"/>
    <property type="molecule type" value="Genomic_DNA"/>
</dbReference>
<dbReference type="Pfam" id="PF00561">
    <property type="entry name" value="Abhydrolase_1"/>
    <property type="match status" value="1"/>
</dbReference>
<proteinExistence type="predicted"/>
<keyword evidence="4" id="KW-1185">Reference proteome</keyword>
<protein>
    <submittedName>
        <fullName evidence="3">Alpha/beta hydrolase</fullName>
    </submittedName>
</protein>
<feature type="signal peptide" evidence="1">
    <location>
        <begin position="1"/>
        <end position="22"/>
    </location>
</feature>
<keyword evidence="1" id="KW-0732">Signal</keyword>
<organism evidence="3 4">
    <name type="scientific">Hymenobacter tibetensis</name>
    <dbReference type="NCBI Taxonomy" id="497967"/>
    <lineage>
        <taxon>Bacteria</taxon>
        <taxon>Pseudomonadati</taxon>
        <taxon>Bacteroidota</taxon>
        <taxon>Cytophagia</taxon>
        <taxon>Cytophagales</taxon>
        <taxon>Hymenobacteraceae</taxon>
        <taxon>Hymenobacter</taxon>
    </lineage>
</organism>
<evidence type="ECO:0000259" key="2">
    <source>
        <dbReference type="Pfam" id="PF00561"/>
    </source>
</evidence>
<dbReference type="Gene3D" id="3.40.50.1820">
    <property type="entry name" value="alpha/beta hydrolase"/>
    <property type="match status" value="1"/>
</dbReference>
<feature type="chain" id="PRO_5045503758" evidence="1">
    <location>
        <begin position="23"/>
        <end position="451"/>
    </location>
</feature>
<dbReference type="PANTHER" id="PTHR43433:SF5">
    <property type="entry name" value="AB HYDROLASE-1 DOMAIN-CONTAINING PROTEIN"/>
    <property type="match status" value="1"/>
</dbReference>
<dbReference type="SUPFAM" id="SSF53474">
    <property type="entry name" value="alpha/beta-Hydrolases"/>
    <property type="match status" value="1"/>
</dbReference>
<dbReference type="PRINTS" id="PR00111">
    <property type="entry name" value="ABHYDROLASE"/>
</dbReference>
<dbReference type="InterPro" id="IPR000073">
    <property type="entry name" value="AB_hydrolase_1"/>
</dbReference>
<evidence type="ECO:0000313" key="3">
    <source>
        <dbReference type="EMBL" id="UOG74433.1"/>
    </source>
</evidence>
<gene>
    <name evidence="3" type="ORF">MTX78_20220</name>
</gene>
<reference evidence="3 4" key="1">
    <citation type="submission" date="2022-03" db="EMBL/GenBank/DDBJ databases">
        <title>Hymenobactersp. isolated from the air.</title>
        <authorList>
            <person name="Won M."/>
            <person name="Kwon S.-W."/>
        </authorList>
    </citation>
    <scope>NUCLEOTIDE SEQUENCE [LARGE SCALE GENOMIC DNA]</scope>
    <source>
        <strain evidence="3 4">KACC 21982</strain>
    </source>
</reference>
<name>A0ABY4CVY3_9BACT</name>
<feature type="domain" description="AB hydrolase-1" evidence="2">
    <location>
        <begin position="223"/>
        <end position="356"/>
    </location>
</feature>
<dbReference type="PANTHER" id="PTHR43433">
    <property type="entry name" value="HYDROLASE, ALPHA/BETA FOLD FAMILY PROTEIN"/>
    <property type="match status" value="1"/>
</dbReference>